<sequence length="153" mass="16479">MTVKLIPPLDLGGWQRPRQEHLVEARNPRTPDRGALPVAGTGVAGVAGCRAGKIACWSLRRLRPRNLAESEIGTVTGKEHFAEAKALDSRTGLGRLLCVGRSEITKTFNIPKTSTMSGLANLPRGLSKTTASFLEAKRKINGAEGLWRIGNNL</sequence>
<accession>E9IXX0</accession>
<feature type="non-terminal residue" evidence="1">
    <location>
        <position position="153"/>
    </location>
</feature>
<dbReference type="AlphaFoldDB" id="E9IXX0"/>
<evidence type="ECO:0000313" key="1">
    <source>
        <dbReference type="EMBL" id="EFZ14581.1"/>
    </source>
</evidence>
<organism>
    <name type="scientific">Solenopsis invicta</name>
    <name type="common">Red imported fire ant</name>
    <name type="synonym">Solenopsis wagneri</name>
    <dbReference type="NCBI Taxonomy" id="13686"/>
    <lineage>
        <taxon>Eukaryota</taxon>
        <taxon>Metazoa</taxon>
        <taxon>Ecdysozoa</taxon>
        <taxon>Arthropoda</taxon>
        <taxon>Hexapoda</taxon>
        <taxon>Insecta</taxon>
        <taxon>Pterygota</taxon>
        <taxon>Neoptera</taxon>
        <taxon>Endopterygota</taxon>
        <taxon>Hymenoptera</taxon>
        <taxon>Apocrita</taxon>
        <taxon>Aculeata</taxon>
        <taxon>Formicoidea</taxon>
        <taxon>Formicidae</taxon>
        <taxon>Myrmicinae</taxon>
        <taxon>Solenopsis</taxon>
    </lineage>
</organism>
<name>E9IXX0_SOLIN</name>
<dbReference type="EMBL" id="GL766803">
    <property type="protein sequence ID" value="EFZ14581.1"/>
    <property type="molecule type" value="Genomic_DNA"/>
</dbReference>
<reference evidence="1" key="1">
    <citation type="journal article" date="2011" name="Proc. Natl. Acad. Sci. U.S.A.">
        <title>The genome of the fire ant Solenopsis invicta.</title>
        <authorList>
            <person name="Wurm Y."/>
            <person name="Wang J."/>
            <person name="Riba-Grognuz O."/>
            <person name="Corona M."/>
            <person name="Nygaard S."/>
            <person name="Hunt B.G."/>
            <person name="Ingram K.K."/>
            <person name="Falquet L."/>
            <person name="Nipitwattanaphon M."/>
            <person name="Gotzek D."/>
            <person name="Dijkstra M.B."/>
            <person name="Oettler J."/>
            <person name="Comtesse F."/>
            <person name="Shih C.J."/>
            <person name="Wu W.J."/>
            <person name="Yang C.C."/>
            <person name="Thomas J."/>
            <person name="Beaudoing E."/>
            <person name="Pradervand S."/>
            <person name="Flegel V."/>
            <person name="Cook E.D."/>
            <person name="Fabbretti R."/>
            <person name="Stockinger H."/>
            <person name="Long L."/>
            <person name="Farmerie W.G."/>
            <person name="Oakey J."/>
            <person name="Boomsma J.J."/>
            <person name="Pamilo P."/>
            <person name="Yi S.V."/>
            <person name="Heinze J."/>
            <person name="Goodisman M.A."/>
            <person name="Farinelli L."/>
            <person name="Harshman K."/>
            <person name="Hulo N."/>
            <person name="Cerutti L."/>
            <person name="Xenarios I."/>
            <person name="Shoemaker D."/>
            <person name="Keller L."/>
        </authorList>
    </citation>
    <scope>NUCLEOTIDE SEQUENCE [LARGE SCALE GENOMIC DNA]</scope>
</reference>
<protein>
    <submittedName>
        <fullName evidence="1">Uncharacterized protein</fullName>
    </submittedName>
</protein>
<gene>
    <name evidence="1" type="ORF">SINV_03204</name>
</gene>
<dbReference type="HOGENOM" id="CLU_1715538_0_0_1"/>
<proteinExistence type="predicted"/>